<dbReference type="EMBL" id="BMMH01000030">
    <property type="protein sequence ID" value="GGL42200.1"/>
    <property type="molecule type" value="Genomic_DNA"/>
</dbReference>
<reference evidence="2" key="1">
    <citation type="journal article" date="2014" name="Int. J. Syst. Evol. Microbiol.">
        <title>Complete genome sequence of Corynebacterium casei LMG S-19264T (=DSM 44701T), isolated from a smear-ripened cheese.</title>
        <authorList>
            <consortium name="US DOE Joint Genome Institute (JGI-PGF)"/>
            <person name="Walter F."/>
            <person name="Albersmeier A."/>
            <person name="Kalinowski J."/>
            <person name="Ruckert C."/>
        </authorList>
    </citation>
    <scope>NUCLEOTIDE SEQUENCE</scope>
    <source>
        <strain evidence="2">CGMCC 4.3508</strain>
    </source>
</reference>
<organism evidence="2 3">
    <name type="scientific">Nocardia jinanensis</name>
    <dbReference type="NCBI Taxonomy" id="382504"/>
    <lineage>
        <taxon>Bacteria</taxon>
        <taxon>Bacillati</taxon>
        <taxon>Actinomycetota</taxon>
        <taxon>Actinomycetes</taxon>
        <taxon>Mycobacteriales</taxon>
        <taxon>Nocardiaceae</taxon>
        <taxon>Nocardia</taxon>
    </lineage>
</organism>
<feature type="domain" description="DUF6915" evidence="1">
    <location>
        <begin position="3"/>
        <end position="103"/>
    </location>
</feature>
<dbReference type="Pfam" id="PF21866">
    <property type="entry name" value="DUF6915"/>
    <property type="match status" value="1"/>
</dbReference>
<gene>
    <name evidence="2" type="ORF">GCM10011588_66190</name>
</gene>
<evidence type="ECO:0000313" key="3">
    <source>
        <dbReference type="Proteomes" id="UP000638263"/>
    </source>
</evidence>
<dbReference type="InterPro" id="IPR054061">
    <property type="entry name" value="DUF6915"/>
</dbReference>
<reference evidence="2" key="2">
    <citation type="submission" date="2020-09" db="EMBL/GenBank/DDBJ databases">
        <authorList>
            <person name="Sun Q."/>
            <person name="Zhou Y."/>
        </authorList>
    </citation>
    <scope>NUCLEOTIDE SEQUENCE</scope>
    <source>
        <strain evidence="2">CGMCC 4.3508</strain>
    </source>
</reference>
<proteinExistence type="predicted"/>
<evidence type="ECO:0000313" key="2">
    <source>
        <dbReference type="EMBL" id="GGL42200.1"/>
    </source>
</evidence>
<sequence length="138" mass="15592">MAQSWLHAEASARHFGGSPDDYIAIHEWIDAFKSIVGDVTHRQYRHNSHGPWMAQEVFGRSITNSAGKRILVRDITENHIVEDLGWLPSPADWSACLTCKTWMGGKRNKFIGREELLNSALPHPNRAHGTTSEESHDH</sequence>
<dbReference type="Proteomes" id="UP000638263">
    <property type="component" value="Unassembled WGS sequence"/>
</dbReference>
<name>A0A917RY56_9NOCA</name>
<dbReference type="RefSeq" id="WP_058853079.1">
    <property type="nucleotide sequence ID" value="NZ_BMMH01000030.1"/>
</dbReference>
<protein>
    <recommendedName>
        <fullName evidence="1">DUF6915 domain-containing protein</fullName>
    </recommendedName>
</protein>
<accession>A0A917RY56</accession>
<dbReference type="AlphaFoldDB" id="A0A917RY56"/>
<comment type="caution">
    <text evidence="2">The sequence shown here is derived from an EMBL/GenBank/DDBJ whole genome shotgun (WGS) entry which is preliminary data.</text>
</comment>
<evidence type="ECO:0000259" key="1">
    <source>
        <dbReference type="Pfam" id="PF21866"/>
    </source>
</evidence>
<keyword evidence="3" id="KW-1185">Reference proteome</keyword>